<accession>A0A7H1BLA0</accession>
<name>A0A7H1BLA0_9ACTN</name>
<dbReference type="AlphaFoldDB" id="A0A7H1BLA0"/>
<reference evidence="1 2" key="1">
    <citation type="submission" date="2020-09" db="EMBL/GenBank/DDBJ databases">
        <title>A novel species.</title>
        <authorList>
            <person name="Gao J."/>
        </authorList>
    </citation>
    <scope>NUCLEOTIDE SEQUENCE [LARGE SCALE GENOMIC DNA]</scope>
    <source>
        <strain evidence="1 2">CRXT-Y-14</strain>
        <plasmid evidence="1 2">unnamed2</plasmid>
    </source>
</reference>
<organism evidence="1 2">
    <name type="scientific">Streptomyces xanthii</name>
    <dbReference type="NCBI Taxonomy" id="2768069"/>
    <lineage>
        <taxon>Bacteria</taxon>
        <taxon>Bacillati</taxon>
        <taxon>Actinomycetota</taxon>
        <taxon>Actinomycetes</taxon>
        <taxon>Kitasatosporales</taxon>
        <taxon>Streptomycetaceae</taxon>
        <taxon>Streptomyces</taxon>
    </lineage>
</organism>
<dbReference type="EMBL" id="CP061283">
    <property type="protein sequence ID" value="QNS09505.1"/>
    <property type="molecule type" value="Genomic_DNA"/>
</dbReference>
<dbReference type="Proteomes" id="UP000516428">
    <property type="component" value="Plasmid unnamed2"/>
</dbReference>
<gene>
    <name evidence="1" type="ORF">IAG42_37790</name>
</gene>
<evidence type="ECO:0000313" key="1">
    <source>
        <dbReference type="EMBL" id="QNS09505.1"/>
    </source>
</evidence>
<dbReference type="KEGG" id="sxn:IAG42_37790"/>
<keyword evidence="2" id="KW-1185">Reference proteome</keyword>
<protein>
    <submittedName>
        <fullName evidence="1">Uncharacterized protein</fullName>
    </submittedName>
</protein>
<sequence length="136" mass="14792">MAPPPPGPSKPARTSGGNSINAVTAHFLGTIRYDAATHDYEGQPLPTEQHIHSRVIAEDIADELRHSLGYEKPDGADYVQQVHDVAVRPAERLRQALIRAVQINNAHHARGHGMECTCDLDALELVEQLAAYATEA</sequence>
<evidence type="ECO:0000313" key="2">
    <source>
        <dbReference type="Proteomes" id="UP000516428"/>
    </source>
</evidence>
<proteinExistence type="predicted"/>
<keyword evidence="1" id="KW-0614">Plasmid</keyword>
<dbReference type="RefSeq" id="WP_188342160.1">
    <property type="nucleotide sequence ID" value="NZ_CP061283.1"/>
</dbReference>
<geneLocation type="plasmid" evidence="1 2">
    <name>unnamed2</name>
</geneLocation>